<name>A0A2S2CP59_9PROT</name>
<dbReference type="EMBL" id="CP029353">
    <property type="protein sequence ID" value="AWK86313.1"/>
    <property type="molecule type" value="Genomic_DNA"/>
</dbReference>
<dbReference type="Proteomes" id="UP000245629">
    <property type="component" value="Chromosome 2"/>
</dbReference>
<evidence type="ECO:0000256" key="1">
    <source>
        <dbReference type="ARBA" id="ARBA00006739"/>
    </source>
</evidence>
<gene>
    <name evidence="6" type="ORF">DEW08_08715</name>
</gene>
<feature type="domain" description="Glycosyltransferase 2-like" evidence="5">
    <location>
        <begin position="19"/>
        <end position="168"/>
    </location>
</feature>
<dbReference type="RefSeq" id="WP_109326264.1">
    <property type="nucleotide sequence ID" value="NZ_CP029353.1"/>
</dbReference>
<dbReference type="GO" id="GO:0016757">
    <property type="term" value="F:glycosyltransferase activity"/>
    <property type="evidence" value="ECO:0007669"/>
    <property type="project" value="UniProtKB-KW"/>
</dbReference>
<evidence type="ECO:0000256" key="3">
    <source>
        <dbReference type="ARBA" id="ARBA00022679"/>
    </source>
</evidence>
<evidence type="ECO:0000259" key="5">
    <source>
        <dbReference type="Pfam" id="PF00535"/>
    </source>
</evidence>
<dbReference type="InterPro" id="IPR001173">
    <property type="entry name" value="Glyco_trans_2-like"/>
</dbReference>
<sequence>MSPTPENASPTPKRTPTVSAVIAAYNRAPELRTAINRLLTQTLAPMEILVVDDGSTDGTDQMMRTEFGPDRFPQIRYIRQPHNAGLILARNLGFVNTTGDYIVSVDDDSWFEGDDGLARCVEFLEANPDVAIATCNIETPDGMIYYPRNKEPFEVPWYAGGGHVLRRSAVDRIGLYIPEFYRQGEEKDRCLRLMGAGMRIIALPHIMIYHDKCMKGRKPGLERFYNHRNDLIRELARCPAGMMPRRLLRVWAGNSWKNLRQGPRTTDLKILMALPEIIRLGRKYRKPLPPEIYRRWLDLVASAAPATKPPPRTASTPVTAAGPTAVRQD</sequence>
<evidence type="ECO:0000256" key="2">
    <source>
        <dbReference type="ARBA" id="ARBA00022676"/>
    </source>
</evidence>
<dbReference type="OrthoDB" id="7296636at2"/>
<dbReference type="Gene3D" id="3.90.550.10">
    <property type="entry name" value="Spore Coat Polysaccharide Biosynthesis Protein SpsA, Chain A"/>
    <property type="match status" value="1"/>
</dbReference>
<keyword evidence="7" id="KW-1185">Reference proteome</keyword>
<keyword evidence="3 6" id="KW-0808">Transferase</keyword>
<reference evidence="7" key="1">
    <citation type="submission" date="2018-05" db="EMBL/GenBank/DDBJ databases">
        <title>Azospirillum thermophila sp. nov., a novel isolated from hot spring.</title>
        <authorList>
            <person name="Zhao Z."/>
        </authorList>
    </citation>
    <scope>NUCLEOTIDE SEQUENCE [LARGE SCALE GENOMIC DNA]</scope>
    <source>
        <strain evidence="7">CFH 70021</strain>
    </source>
</reference>
<feature type="region of interest" description="Disordered" evidence="4">
    <location>
        <begin position="305"/>
        <end position="329"/>
    </location>
</feature>
<comment type="similarity">
    <text evidence="1">Belongs to the glycosyltransferase 2 family.</text>
</comment>
<proteinExistence type="inferred from homology"/>
<dbReference type="KEGG" id="azz:DEW08_08715"/>
<dbReference type="InterPro" id="IPR029044">
    <property type="entry name" value="Nucleotide-diphossugar_trans"/>
</dbReference>
<evidence type="ECO:0000256" key="4">
    <source>
        <dbReference type="SAM" id="MobiDB-lite"/>
    </source>
</evidence>
<dbReference type="AlphaFoldDB" id="A0A2S2CP59"/>
<organism evidence="6 7">
    <name type="scientific">Azospirillum thermophilum</name>
    <dbReference type="NCBI Taxonomy" id="2202148"/>
    <lineage>
        <taxon>Bacteria</taxon>
        <taxon>Pseudomonadati</taxon>
        <taxon>Pseudomonadota</taxon>
        <taxon>Alphaproteobacteria</taxon>
        <taxon>Rhodospirillales</taxon>
        <taxon>Azospirillaceae</taxon>
        <taxon>Azospirillum</taxon>
    </lineage>
</organism>
<accession>A0A2S2CP59</accession>
<dbReference type="CDD" id="cd00761">
    <property type="entry name" value="Glyco_tranf_GTA_type"/>
    <property type="match status" value="1"/>
</dbReference>
<protein>
    <submittedName>
        <fullName evidence="6">Glycosyltransferase family 2 protein</fullName>
    </submittedName>
</protein>
<evidence type="ECO:0000313" key="6">
    <source>
        <dbReference type="EMBL" id="AWK86313.1"/>
    </source>
</evidence>
<dbReference type="Pfam" id="PF00535">
    <property type="entry name" value="Glycos_transf_2"/>
    <property type="match status" value="1"/>
</dbReference>
<keyword evidence="2" id="KW-0328">Glycosyltransferase</keyword>
<dbReference type="SUPFAM" id="SSF53448">
    <property type="entry name" value="Nucleotide-diphospho-sugar transferases"/>
    <property type="match status" value="1"/>
</dbReference>
<dbReference type="PANTHER" id="PTHR43179:SF12">
    <property type="entry name" value="GALACTOFURANOSYLTRANSFERASE GLFT2"/>
    <property type="match status" value="1"/>
</dbReference>
<dbReference type="PANTHER" id="PTHR43179">
    <property type="entry name" value="RHAMNOSYLTRANSFERASE WBBL"/>
    <property type="match status" value="1"/>
</dbReference>
<evidence type="ECO:0000313" key="7">
    <source>
        <dbReference type="Proteomes" id="UP000245629"/>
    </source>
</evidence>